<feature type="compositionally biased region" description="Low complexity" evidence="4">
    <location>
        <begin position="220"/>
        <end position="230"/>
    </location>
</feature>
<sequence length="837" mass="90388">MADEALAGLDEGALRKLLEVTADLAERRRIRSAIRELQRQELQREEEALASKRFRAERQDNKENWLHSQQQEAEQRAALARLAGRLESMNDVEELTALLRGAGEYEERKLIRAAIRRIRAQEIEAATLAGRLCSGRPNGGSREESKGRAAHRLEQCEVPEQEKQEQHTEVPEPTPTPQGTSRDVTTVTLLLRAPPGGTPSLPASPVSSPTTASPEPPLEPAEAQCPAAETVGSPEPPSSPPRATSPEPQEPPATPSTERQVVSKLLPGPTEPPAVQGPTKDPSNTKRADLAGSRPCQRSLSVLSPRQPAQNQEPPNPASGPSPFQRAGSVRDRVRKFTSDSPMAAGLQDGPPRLALGASTPTRLLGPSHINTTPASSNGSSSRAPSDTSSRFSKEPRGTARPLAQLQSCPREEGPRGRGLAARSLENRAGGPGARSEEPSAPLPVPAGTAEPGASMKTTFTIEIKDGRGQASTSRVLLPTGNQRAELTLGLRAPPTLLSTSSGGKSTITHISSPATLAQLGSVTHVTSFSHASPGSRRGCSIKMEPEPAGPPSAAVEVANGAEQTQVDKAPERRSPLSTEELMAIEDESILDKMLDQTTDFEERKLIRAALRELRQKKRDGGGSTMVQTKTFSSSSSKKMGSIFDREDEASPRPGSLAALEKRQAEKKKELMKAQSLPKTSASQARKAMIEKLEKEGAAGSPGGPRAAVQRSTSFGVPNANSIKQMLLDWCRAKTRGYEHVDIQNFSSSWSDGMAFCALVHNFFPEAFDYGQLSPQNRRQNFEVAFSSAETHADCPQLLDTEDMVRLREPDWKCVYTYIQEFYRCLVQKGLVKTKKS</sequence>
<dbReference type="PANTHER" id="PTHR23167:SF52">
    <property type="entry name" value="SMOOTHELIN"/>
    <property type="match status" value="1"/>
</dbReference>
<dbReference type="PROSITE" id="PS50021">
    <property type="entry name" value="CH"/>
    <property type="match status" value="1"/>
</dbReference>
<dbReference type="PANTHER" id="PTHR23167">
    <property type="entry name" value="CALPONIN HOMOLOGY DOMAIN-CONTAINING PROTEIN DDB_G0272472-RELATED"/>
    <property type="match status" value="1"/>
</dbReference>
<dbReference type="AlphaFoldDB" id="A0A8I3PCM0"/>
<dbReference type="OrthoDB" id="10017054at2759"/>
<reference evidence="5" key="2">
    <citation type="submission" date="2025-08" db="UniProtKB">
        <authorList>
            <consortium name="Ensembl"/>
        </authorList>
    </citation>
    <scope>IDENTIFICATION</scope>
    <source>
        <strain evidence="5">Boxer</strain>
    </source>
</reference>
<dbReference type="InterPro" id="IPR036872">
    <property type="entry name" value="CH_dom_sf"/>
</dbReference>
<proteinExistence type="inferred from homology"/>
<dbReference type="CTD" id="6525"/>
<dbReference type="InterPro" id="IPR050540">
    <property type="entry name" value="F-actin_Monoox_Mical"/>
</dbReference>
<name>A0A8I3PCM0_CANLF</name>
<dbReference type="Proteomes" id="UP000805418">
    <property type="component" value="Chromosome 26"/>
</dbReference>
<feature type="region of interest" description="Disordered" evidence="4">
    <location>
        <begin position="131"/>
        <end position="453"/>
    </location>
</feature>
<reference evidence="5" key="1">
    <citation type="submission" date="2020-03" db="EMBL/GenBank/DDBJ databases">
        <title>Long-read based genome assembly of a Labrador retriever dog.</title>
        <authorList>
            <person name="Eory L."/>
            <person name="Zhang W."/>
            <person name="Schoenebeck J."/>
        </authorList>
    </citation>
    <scope>NUCLEOTIDE SEQUENCE [LARGE SCALE GENOMIC DNA]</scope>
    <source>
        <strain evidence="5">Labrador retriever</strain>
    </source>
</reference>
<dbReference type="GeneTree" id="ENSGT00940000161655"/>
<keyword evidence="2" id="KW-0175">Coiled coil</keyword>
<evidence type="ECO:0000313" key="5">
    <source>
        <dbReference type="Ensembl" id="ENSCAFP00845030189.1"/>
    </source>
</evidence>
<dbReference type="SMART" id="SM00033">
    <property type="entry name" value="CH"/>
    <property type="match status" value="1"/>
</dbReference>
<dbReference type="Gene3D" id="1.10.418.10">
    <property type="entry name" value="Calponin-like domain"/>
    <property type="match status" value="1"/>
</dbReference>
<dbReference type="InterPro" id="IPR001715">
    <property type="entry name" value="CH_dom"/>
</dbReference>
<feature type="compositionally biased region" description="Basic and acidic residues" evidence="4">
    <location>
        <begin position="329"/>
        <end position="338"/>
    </location>
</feature>
<dbReference type="Ensembl" id="ENSCAFT00845038566.1">
    <property type="protein sequence ID" value="ENSCAFP00845030189.1"/>
    <property type="gene ID" value="ENSCAFG00845021764.1"/>
</dbReference>
<evidence type="ECO:0000256" key="1">
    <source>
        <dbReference type="ARBA" id="ARBA00022553"/>
    </source>
</evidence>
<dbReference type="RefSeq" id="XP_038293206.1">
    <property type="nucleotide sequence ID" value="XM_038437278.1"/>
</dbReference>
<organism evidence="5 6">
    <name type="scientific">Canis lupus familiaris</name>
    <name type="common">Dog</name>
    <name type="synonym">Canis familiaris</name>
    <dbReference type="NCBI Taxonomy" id="9615"/>
    <lineage>
        <taxon>Eukaryota</taxon>
        <taxon>Metazoa</taxon>
        <taxon>Chordata</taxon>
        <taxon>Craniata</taxon>
        <taxon>Vertebrata</taxon>
        <taxon>Euteleostomi</taxon>
        <taxon>Mammalia</taxon>
        <taxon>Eutheria</taxon>
        <taxon>Laurasiatheria</taxon>
        <taxon>Carnivora</taxon>
        <taxon>Caniformia</taxon>
        <taxon>Canidae</taxon>
        <taxon>Canis</taxon>
    </lineage>
</organism>
<dbReference type="Pfam" id="PF12510">
    <property type="entry name" value="Smoothelin"/>
    <property type="match status" value="3"/>
</dbReference>
<dbReference type="RefSeq" id="XP_038431604.1">
    <property type="nucleotide sequence ID" value="XM_038575676.1"/>
</dbReference>
<dbReference type="Pfam" id="PF00307">
    <property type="entry name" value="CH"/>
    <property type="match status" value="1"/>
</dbReference>
<feature type="region of interest" description="Disordered" evidence="4">
    <location>
        <begin position="528"/>
        <end position="555"/>
    </location>
</feature>
<accession>A0A8I3PCM0</accession>
<keyword evidence="6" id="KW-1185">Reference proteome</keyword>
<dbReference type="InterPro" id="IPR022189">
    <property type="entry name" value="SMTN"/>
</dbReference>
<gene>
    <name evidence="5" type="primary">SMTN</name>
</gene>
<feature type="compositionally biased region" description="Low complexity" evidence="4">
    <location>
        <begin position="371"/>
        <end position="391"/>
    </location>
</feature>
<dbReference type="SUPFAM" id="SSF47576">
    <property type="entry name" value="Calponin-homology domain, CH-domain"/>
    <property type="match status" value="1"/>
</dbReference>
<dbReference type="GeneID" id="477542"/>
<dbReference type="CDD" id="cd21259">
    <property type="entry name" value="CH_SMTNB"/>
    <property type="match status" value="1"/>
</dbReference>
<dbReference type="RefSeq" id="XP_038314961.1">
    <property type="nucleotide sequence ID" value="XM_038459033.1"/>
</dbReference>
<reference evidence="5" key="3">
    <citation type="submission" date="2025-09" db="UniProtKB">
        <authorList>
            <consortium name="Ensembl"/>
        </authorList>
    </citation>
    <scope>IDENTIFICATION</scope>
    <source>
        <strain evidence="5">Boxer</strain>
    </source>
</reference>
<evidence type="ECO:0000313" key="6">
    <source>
        <dbReference type="Proteomes" id="UP000805418"/>
    </source>
</evidence>
<keyword evidence="1" id="KW-0597">Phosphoprotein</keyword>
<evidence type="ECO:0000256" key="2">
    <source>
        <dbReference type="ARBA" id="ARBA00023054"/>
    </source>
</evidence>
<feature type="compositionally biased region" description="Basic and acidic residues" evidence="4">
    <location>
        <begin position="660"/>
        <end position="672"/>
    </location>
</feature>
<comment type="similarity">
    <text evidence="3">Belongs to the smoothelin family.</text>
</comment>
<evidence type="ECO:0000256" key="4">
    <source>
        <dbReference type="SAM" id="MobiDB-lite"/>
    </source>
</evidence>
<feature type="compositionally biased region" description="Low complexity" evidence="4">
    <location>
        <begin position="198"/>
        <end position="213"/>
    </location>
</feature>
<dbReference type="FunFam" id="1.10.418.10:FF:000009">
    <property type="entry name" value="smoothelin isoform X2"/>
    <property type="match status" value="1"/>
</dbReference>
<evidence type="ECO:0000256" key="3">
    <source>
        <dbReference type="ARBA" id="ARBA00061655"/>
    </source>
</evidence>
<feature type="compositionally biased region" description="Basic and acidic residues" evidence="4">
    <location>
        <begin position="141"/>
        <end position="170"/>
    </location>
</feature>
<feature type="compositionally biased region" description="Polar residues" evidence="4">
    <location>
        <begin position="177"/>
        <end position="188"/>
    </location>
</feature>
<feature type="region of interest" description="Disordered" evidence="4">
    <location>
        <begin position="617"/>
        <end position="689"/>
    </location>
</feature>
<protein>
    <submittedName>
        <fullName evidence="5">Smoothelin</fullName>
    </submittedName>
</protein>